<dbReference type="PANTHER" id="PTHR22937">
    <property type="entry name" value="E3 UBIQUITIN-PROTEIN LIGASE RNF165"/>
    <property type="match status" value="1"/>
</dbReference>
<dbReference type="GO" id="GO:0061630">
    <property type="term" value="F:ubiquitin protein ligase activity"/>
    <property type="evidence" value="ECO:0007669"/>
    <property type="project" value="UniProtKB-EC"/>
</dbReference>
<dbReference type="AlphaFoldDB" id="A0A2S3GLP1"/>
<evidence type="ECO:0000256" key="3">
    <source>
        <dbReference type="ARBA" id="ARBA00022679"/>
    </source>
</evidence>
<feature type="domain" description="RING-type" evidence="10">
    <location>
        <begin position="543"/>
        <end position="584"/>
    </location>
</feature>
<feature type="region of interest" description="Disordered" evidence="9">
    <location>
        <begin position="209"/>
        <end position="232"/>
    </location>
</feature>
<proteinExistence type="predicted"/>
<dbReference type="PANTHER" id="PTHR22937:SF136">
    <property type="entry name" value="RING-TYPE E3 UBIQUITIN TRANSFERASE"/>
    <property type="match status" value="1"/>
</dbReference>
<evidence type="ECO:0000256" key="7">
    <source>
        <dbReference type="ARBA" id="ARBA00022833"/>
    </source>
</evidence>
<accession>A0A2S3GLP1</accession>
<evidence type="ECO:0000256" key="8">
    <source>
        <dbReference type="PROSITE-ProRule" id="PRU00175"/>
    </source>
</evidence>
<evidence type="ECO:0000259" key="10">
    <source>
        <dbReference type="PROSITE" id="PS50089"/>
    </source>
</evidence>
<feature type="compositionally biased region" description="Basic and acidic residues" evidence="9">
    <location>
        <begin position="103"/>
        <end position="117"/>
    </location>
</feature>
<sequence length="592" mass="66179">MEEYSDRRSRTEIAFRRRGSRFSYRNQSPEERTNHNSDGLGSSTRLNHMKTGVTDNQERPRYLRDSFKSSSSKVGSASSSKFPLRKFEEKRRQPLSTGVDIAESGRRKVEPSKQLEGSKKIIVGDESSDTLRIESKGFTTEQGRLLTPGPEGSHFAGASGVSAHRAESLVRTASLSSRTHRQKEKEVNLGTPGACSSSFKEVNLGTPGACSSSLTNQSTMPRNSTTGVRPAYGHVSGVQRRGLKNLGCTSASDVQPSGCSPDSVYSRRFEFMRKRASDPESSSRSRSFSGPSNSDHSSPTYIRDTGPRIRMNEQLLSQQIRRSSSRNQQESAVSVRTRRPSHATTLRAPDERADGMLSLHESSTRNGQSAQEHLSLEEVSAESSIRPFFAELPHDIYSFSRHQSLNTRDERGRPSYLFEESPPQMFHGLMGERDGHRRITMGGIAEVLLALQRSEQQAELAYEQLLVLETNLFLGAFASHDRHRDMRMDIDNMSYEELLALEERIGSVSTALSDEQFAKCLRRSIYCPVATGVNKSVIDDIKCSICQEEYKEGEEIGQLPCEHRYHVCCIGQWLRQKNWCPVCKASAVPSMD</sequence>
<reference evidence="11" key="1">
    <citation type="submission" date="2018-04" db="EMBL/GenBank/DDBJ databases">
        <title>WGS assembly of Panicum hallii.</title>
        <authorList>
            <person name="Lovell J."/>
            <person name="Jenkins J."/>
            <person name="Lowry D."/>
            <person name="Mamidi S."/>
            <person name="Sreedasyam A."/>
            <person name="Weng X."/>
            <person name="Barry K."/>
            <person name="Bonette J."/>
            <person name="Campitelli B."/>
            <person name="Daum C."/>
            <person name="Gordon S."/>
            <person name="Gould B."/>
            <person name="Lipzen A."/>
            <person name="Macqueen A."/>
            <person name="Palacio-Mejia J."/>
            <person name="Plott C."/>
            <person name="Shakirov E."/>
            <person name="Shu S."/>
            <person name="Yoshinaga Y."/>
            <person name="Zane M."/>
            <person name="Rokhsar D."/>
            <person name="Grimwood J."/>
            <person name="Schmutz J."/>
            <person name="Juenger T."/>
        </authorList>
    </citation>
    <scope>NUCLEOTIDE SEQUENCE [LARGE SCALE GENOMIC DNA]</scope>
    <source>
        <strain evidence="11">FIL2</strain>
    </source>
</reference>
<dbReference type="GO" id="GO:0008270">
    <property type="term" value="F:zinc ion binding"/>
    <property type="evidence" value="ECO:0007669"/>
    <property type="project" value="UniProtKB-KW"/>
</dbReference>
<dbReference type="SUPFAM" id="SSF57850">
    <property type="entry name" value="RING/U-box"/>
    <property type="match status" value="1"/>
</dbReference>
<dbReference type="EC" id="2.3.2.27" evidence="2"/>
<evidence type="ECO:0000256" key="9">
    <source>
        <dbReference type="SAM" id="MobiDB-lite"/>
    </source>
</evidence>
<name>A0A2S3GLP1_9POAL</name>
<dbReference type="Proteomes" id="UP000243499">
    <property type="component" value="Chromosome 1"/>
</dbReference>
<dbReference type="Gramene" id="PAN04029">
    <property type="protein sequence ID" value="PAN04029"/>
    <property type="gene ID" value="PAHAL_1G036300"/>
</dbReference>
<keyword evidence="7" id="KW-0862">Zinc</keyword>
<dbReference type="SMART" id="SM00184">
    <property type="entry name" value="RING"/>
    <property type="match status" value="1"/>
</dbReference>
<feature type="compositionally biased region" description="Low complexity" evidence="9">
    <location>
        <begin position="313"/>
        <end position="331"/>
    </location>
</feature>
<organism evidence="11">
    <name type="scientific">Panicum hallii</name>
    <dbReference type="NCBI Taxonomy" id="206008"/>
    <lineage>
        <taxon>Eukaryota</taxon>
        <taxon>Viridiplantae</taxon>
        <taxon>Streptophyta</taxon>
        <taxon>Embryophyta</taxon>
        <taxon>Tracheophyta</taxon>
        <taxon>Spermatophyta</taxon>
        <taxon>Magnoliopsida</taxon>
        <taxon>Liliopsida</taxon>
        <taxon>Poales</taxon>
        <taxon>Poaceae</taxon>
        <taxon>PACMAD clade</taxon>
        <taxon>Panicoideae</taxon>
        <taxon>Panicodae</taxon>
        <taxon>Paniceae</taxon>
        <taxon>Panicinae</taxon>
        <taxon>Panicum</taxon>
        <taxon>Panicum sect. Panicum</taxon>
    </lineage>
</organism>
<evidence type="ECO:0000256" key="2">
    <source>
        <dbReference type="ARBA" id="ARBA00012483"/>
    </source>
</evidence>
<dbReference type="InterPro" id="IPR013083">
    <property type="entry name" value="Znf_RING/FYVE/PHD"/>
</dbReference>
<dbReference type="Gene3D" id="3.30.40.10">
    <property type="entry name" value="Zinc/RING finger domain, C3HC4 (zinc finger)"/>
    <property type="match status" value="1"/>
</dbReference>
<feature type="compositionally biased region" description="Basic and acidic residues" evidence="9">
    <location>
        <begin position="1"/>
        <end position="15"/>
    </location>
</feature>
<evidence type="ECO:0000256" key="1">
    <source>
        <dbReference type="ARBA" id="ARBA00000900"/>
    </source>
</evidence>
<feature type="region of interest" description="Disordered" evidence="9">
    <location>
        <begin position="274"/>
        <end position="353"/>
    </location>
</feature>
<dbReference type="PROSITE" id="PS50089">
    <property type="entry name" value="ZF_RING_2"/>
    <property type="match status" value="1"/>
</dbReference>
<feature type="compositionally biased region" description="Basic and acidic residues" evidence="9">
    <location>
        <begin position="56"/>
        <end position="67"/>
    </location>
</feature>
<keyword evidence="4" id="KW-0479">Metal-binding</keyword>
<evidence type="ECO:0000256" key="5">
    <source>
        <dbReference type="ARBA" id="ARBA00022771"/>
    </source>
</evidence>
<feature type="compositionally biased region" description="Low complexity" evidence="9">
    <location>
        <begin position="68"/>
        <end position="81"/>
    </location>
</feature>
<feature type="region of interest" description="Disordered" evidence="9">
    <location>
        <begin position="142"/>
        <end position="162"/>
    </location>
</feature>
<keyword evidence="3" id="KW-0808">Transferase</keyword>
<evidence type="ECO:0000313" key="11">
    <source>
        <dbReference type="EMBL" id="PAN04029.1"/>
    </source>
</evidence>
<dbReference type="InterPro" id="IPR001841">
    <property type="entry name" value="Znf_RING"/>
</dbReference>
<dbReference type="InterPro" id="IPR045191">
    <property type="entry name" value="MBR1/2-like"/>
</dbReference>
<evidence type="ECO:0000256" key="6">
    <source>
        <dbReference type="ARBA" id="ARBA00022786"/>
    </source>
</evidence>
<feature type="compositionally biased region" description="Low complexity" evidence="9">
    <location>
        <begin position="284"/>
        <end position="295"/>
    </location>
</feature>
<gene>
    <name evidence="11" type="ORF">PAHAL_1G036300</name>
</gene>
<feature type="region of interest" description="Disordered" evidence="9">
    <location>
        <begin position="1"/>
        <end position="117"/>
    </location>
</feature>
<dbReference type="Pfam" id="PF13639">
    <property type="entry name" value="zf-RING_2"/>
    <property type="match status" value="1"/>
</dbReference>
<evidence type="ECO:0000256" key="4">
    <source>
        <dbReference type="ARBA" id="ARBA00022723"/>
    </source>
</evidence>
<keyword evidence="5 8" id="KW-0863">Zinc-finger</keyword>
<feature type="compositionally biased region" description="Polar residues" evidence="9">
    <location>
        <begin position="36"/>
        <end position="46"/>
    </location>
</feature>
<feature type="compositionally biased region" description="Polar residues" evidence="9">
    <location>
        <begin position="209"/>
        <end position="227"/>
    </location>
</feature>
<feature type="compositionally biased region" description="Basic and acidic residues" evidence="9">
    <location>
        <begin position="274"/>
        <end position="283"/>
    </location>
</feature>
<protein>
    <recommendedName>
        <fullName evidence="2">RING-type E3 ubiquitin transferase</fullName>
        <ecNumber evidence="2">2.3.2.27</ecNumber>
    </recommendedName>
</protein>
<comment type="catalytic activity">
    <reaction evidence="1">
        <text>S-ubiquitinyl-[E2 ubiquitin-conjugating enzyme]-L-cysteine + [acceptor protein]-L-lysine = [E2 ubiquitin-conjugating enzyme]-L-cysteine + N(6)-ubiquitinyl-[acceptor protein]-L-lysine.</text>
        <dbReference type="EC" id="2.3.2.27"/>
    </reaction>
</comment>
<keyword evidence="6" id="KW-0833">Ubl conjugation pathway</keyword>
<dbReference type="EMBL" id="CM008046">
    <property type="protein sequence ID" value="PAN04029.1"/>
    <property type="molecule type" value="Genomic_DNA"/>
</dbReference>